<gene>
    <name evidence="2" type="ORF">SAMN04488548_13318</name>
</gene>
<dbReference type="STRING" id="158898.SAMN04488548_13318"/>
<dbReference type="AlphaFoldDB" id="A0A1H2EKS6"/>
<sequence length="206" mass="21605">MGVPAAGFETVDSGAGGPQQRWGDRVLGAHRHPHQPAHAPVRPGFYDSGLLPEGPYQVQKAIFGAKDYRSKWYSVVLTEGSHTLQELIEDYDPDAYTPAVVNAVATLRDETRTARDEAAQILEDVTAGAVPDSAVASKITAEGSASRAAVDARVAAGTTGFLTQEVAEETYAPRVGACSSSASTVSWVTGPGVMPTRGVALMTPPR</sequence>
<evidence type="ECO:0000313" key="3">
    <source>
        <dbReference type="Proteomes" id="UP000183180"/>
    </source>
</evidence>
<feature type="region of interest" description="Disordered" evidence="1">
    <location>
        <begin position="1"/>
        <end position="24"/>
    </location>
</feature>
<name>A0A1H2EKS6_9ACTN</name>
<dbReference type="RefSeq" id="WP_139180006.1">
    <property type="nucleotide sequence ID" value="NZ_FNLM01000033.1"/>
</dbReference>
<dbReference type="EMBL" id="FNLM01000033">
    <property type="protein sequence ID" value="SDT95726.1"/>
    <property type="molecule type" value="Genomic_DNA"/>
</dbReference>
<protein>
    <submittedName>
        <fullName evidence="2">Uncharacterized protein</fullName>
    </submittedName>
</protein>
<evidence type="ECO:0000256" key="1">
    <source>
        <dbReference type="SAM" id="MobiDB-lite"/>
    </source>
</evidence>
<organism evidence="2 3">
    <name type="scientific">Gordonia westfalica</name>
    <dbReference type="NCBI Taxonomy" id="158898"/>
    <lineage>
        <taxon>Bacteria</taxon>
        <taxon>Bacillati</taxon>
        <taxon>Actinomycetota</taxon>
        <taxon>Actinomycetes</taxon>
        <taxon>Mycobacteriales</taxon>
        <taxon>Gordoniaceae</taxon>
        <taxon>Gordonia</taxon>
    </lineage>
</organism>
<accession>A0A1H2EKS6</accession>
<proteinExistence type="predicted"/>
<evidence type="ECO:0000313" key="2">
    <source>
        <dbReference type="EMBL" id="SDT95726.1"/>
    </source>
</evidence>
<dbReference type="Proteomes" id="UP000183180">
    <property type="component" value="Unassembled WGS sequence"/>
</dbReference>
<reference evidence="2 3" key="1">
    <citation type="submission" date="2016-10" db="EMBL/GenBank/DDBJ databases">
        <authorList>
            <person name="de Groot N.N."/>
        </authorList>
    </citation>
    <scope>NUCLEOTIDE SEQUENCE [LARGE SCALE GENOMIC DNA]</scope>
    <source>
        <strain evidence="2 3">DSM 44215</strain>
    </source>
</reference>